<evidence type="ECO:0000313" key="2">
    <source>
        <dbReference type="Proteomes" id="UP000092460"/>
    </source>
</evidence>
<dbReference type="Proteomes" id="UP000092460">
    <property type="component" value="Unassembled WGS sequence"/>
</dbReference>
<dbReference type="EMBL" id="JXJN01009048">
    <property type="status" value="NOT_ANNOTATED_CDS"/>
    <property type="molecule type" value="Genomic_DNA"/>
</dbReference>
<name>A0A1B0B6B5_9MUSC</name>
<dbReference type="AlphaFoldDB" id="A0A1B0B6B5"/>
<reference evidence="2" key="1">
    <citation type="submission" date="2015-01" db="EMBL/GenBank/DDBJ databases">
        <authorList>
            <person name="Aksoy S."/>
            <person name="Warren W."/>
            <person name="Wilson R.K."/>
        </authorList>
    </citation>
    <scope>NUCLEOTIDE SEQUENCE [LARGE SCALE GENOMIC DNA]</scope>
    <source>
        <strain evidence="2">IAEA</strain>
    </source>
</reference>
<organism evidence="1 2">
    <name type="scientific">Glossina palpalis gambiensis</name>
    <dbReference type="NCBI Taxonomy" id="67801"/>
    <lineage>
        <taxon>Eukaryota</taxon>
        <taxon>Metazoa</taxon>
        <taxon>Ecdysozoa</taxon>
        <taxon>Arthropoda</taxon>
        <taxon>Hexapoda</taxon>
        <taxon>Insecta</taxon>
        <taxon>Pterygota</taxon>
        <taxon>Neoptera</taxon>
        <taxon>Endopterygota</taxon>
        <taxon>Diptera</taxon>
        <taxon>Brachycera</taxon>
        <taxon>Muscomorpha</taxon>
        <taxon>Hippoboscoidea</taxon>
        <taxon>Glossinidae</taxon>
        <taxon>Glossina</taxon>
    </lineage>
</organism>
<accession>A0A1B0B6B5</accession>
<keyword evidence="2" id="KW-1185">Reference proteome</keyword>
<sequence length="155" mass="17202">MDGAFEASRKPRGAEFPQFNSALICSLSSGKCTDLISFISAPYLYRTKCGLVYELSLIRANGEASIFLPCSRRHLIAYYALRICILGNLINFIVLDLFNSLVNDIKRAASQRAASRQAMYKRAPRLANSNAVSLPIPVLQPVTITTLPSMRFVRL</sequence>
<protein>
    <submittedName>
        <fullName evidence="1">Uncharacterized protein</fullName>
    </submittedName>
</protein>
<proteinExistence type="predicted"/>
<evidence type="ECO:0000313" key="1">
    <source>
        <dbReference type="EnsemblMetazoa" id="GPPI020333-PA"/>
    </source>
</evidence>
<dbReference type="VEuPathDB" id="VectorBase:GPPI020333"/>
<reference evidence="1" key="2">
    <citation type="submission" date="2020-05" db="UniProtKB">
        <authorList>
            <consortium name="EnsemblMetazoa"/>
        </authorList>
    </citation>
    <scope>IDENTIFICATION</scope>
    <source>
        <strain evidence="1">IAEA</strain>
    </source>
</reference>
<dbReference type="EnsemblMetazoa" id="GPPI020333-RA">
    <property type="protein sequence ID" value="GPPI020333-PA"/>
    <property type="gene ID" value="GPPI020333"/>
</dbReference>